<dbReference type="SUPFAM" id="SSF88659">
    <property type="entry name" value="Sigma3 and sigma4 domains of RNA polymerase sigma factors"/>
    <property type="match status" value="1"/>
</dbReference>
<keyword evidence="4" id="KW-0804">Transcription</keyword>
<keyword evidence="2" id="KW-0805">Transcription regulation</keyword>
<dbReference type="NCBIfam" id="TIGR02937">
    <property type="entry name" value="sigma70-ECF"/>
    <property type="match status" value="1"/>
</dbReference>
<dbReference type="GO" id="GO:0006352">
    <property type="term" value="P:DNA-templated transcription initiation"/>
    <property type="evidence" value="ECO:0007669"/>
    <property type="project" value="InterPro"/>
</dbReference>
<dbReference type="InterPro" id="IPR013249">
    <property type="entry name" value="RNA_pol_sigma70_r4_t2"/>
</dbReference>
<dbReference type="InterPro" id="IPR013325">
    <property type="entry name" value="RNA_pol_sigma_r2"/>
</dbReference>
<dbReference type="SUPFAM" id="SSF88946">
    <property type="entry name" value="Sigma2 domain of RNA polymerase sigma factors"/>
    <property type="match status" value="1"/>
</dbReference>
<reference evidence="8" key="1">
    <citation type="submission" date="2012-06" db="EMBL/GenBank/DDBJ databases">
        <title>The complete genome of Flexibacter litoralis DSM 6794.</title>
        <authorList>
            <person name="Lucas S."/>
            <person name="Copeland A."/>
            <person name="Lapidus A."/>
            <person name="Glavina del Rio T."/>
            <person name="Dalin E."/>
            <person name="Tice H."/>
            <person name="Bruce D."/>
            <person name="Goodwin L."/>
            <person name="Pitluck S."/>
            <person name="Peters L."/>
            <person name="Ovchinnikova G."/>
            <person name="Lu M."/>
            <person name="Kyrpides N."/>
            <person name="Mavromatis K."/>
            <person name="Ivanova N."/>
            <person name="Brettin T."/>
            <person name="Detter J.C."/>
            <person name="Han C."/>
            <person name="Larimer F."/>
            <person name="Land M."/>
            <person name="Hauser L."/>
            <person name="Markowitz V."/>
            <person name="Cheng J.-F."/>
            <person name="Hugenholtz P."/>
            <person name="Woyke T."/>
            <person name="Wu D."/>
            <person name="Spring S."/>
            <person name="Lang E."/>
            <person name="Kopitz M."/>
            <person name="Brambilla E."/>
            <person name="Klenk H.-P."/>
            <person name="Eisen J.A."/>
        </authorList>
    </citation>
    <scope>NUCLEOTIDE SEQUENCE [LARGE SCALE GENOMIC DNA]</scope>
    <source>
        <strain evidence="8">ATCC 23117 / DSM 6794 / NBRC 15988 / NCIMB 1366 / Sio-4</strain>
    </source>
</reference>
<dbReference type="Gene3D" id="1.10.1740.10">
    <property type="match status" value="1"/>
</dbReference>
<keyword evidence="3" id="KW-0731">Sigma factor</keyword>
<evidence type="ECO:0000259" key="6">
    <source>
        <dbReference type="Pfam" id="PF08281"/>
    </source>
</evidence>
<dbReference type="KEGG" id="fli:Fleli_2091"/>
<dbReference type="EMBL" id="CP003345">
    <property type="protein sequence ID" value="AFM04474.1"/>
    <property type="molecule type" value="Genomic_DNA"/>
</dbReference>
<feature type="domain" description="RNA polymerase sigma factor 70 region 4 type 2" evidence="6">
    <location>
        <begin position="118"/>
        <end position="166"/>
    </location>
</feature>
<evidence type="ECO:0000256" key="2">
    <source>
        <dbReference type="ARBA" id="ARBA00023015"/>
    </source>
</evidence>
<dbReference type="NCBIfam" id="TIGR02985">
    <property type="entry name" value="Sig70_bacteroi1"/>
    <property type="match status" value="1"/>
</dbReference>
<dbReference type="Pfam" id="PF08281">
    <property type="entry name" value="Sigma70_r4_2"/>
    <property type="match status" value="1"/>
</dbReference>
<dbReference type="PANTHER" id="PTHR43133">
    <property type="entry name" value="RNA POLYMERASE ECF-TYPE SIGMA FACTO"/>
    <property type="match status" value="1"/>
</dbReference>
<dbReference type="GO" id="GO:0003677">
    <property type="term" value="F:DNA binding"/>
    <property type="evidence" value="ECO:0007669"/>
    <property type="project" value="InterPro"/>
</dbReference>
<proteinExistence type="inferred from homology"/>
<evidence type="ECO:0000256" key="1">
    <source>
        <dbReference type="ARBA" id="ARBA00010641"/>
    </source>
</evidence>
<evidence type="ECO:0000256" key="3">
    <source>
        <dbReference type="ARBA" id="ARBA00023082"/>
    </source>
</evidence>
<dbReference type="InterPro" id="IPR007627">
    <property type="entry name" value="RNA_pol_sigma70_r2"/>
</dbReference>
<protein>
    <submittedName>
        <fullName evidence="7">RNA polymerase sigma-70 factor, Bacteroides expansion family 1</fullName>
    </submittedName>
</protein>
<name>I4AKI9_BERLS</name>
<dbReference type="eggNOG" id="COG1595">
    <property type="taxonomic scope" value="Bacteria"/>
</dbReference>
<dbReference type="Proteomes" id="UP000006054">
    <property type="component" value="Chromosome"/>
</dbReference>
<evidence type="ECO:0000256" key="4">
    <source>
        <dbReference type="ARBA" id="ARBA00023163"/>
    </source>
</evidence>
<dbReference type="HOGENOM" id="CLU_047691_4_0_10"/>
<evidence type="ECO:0000313" key="8">
    <source>
        <dbReference type="Proteomes" id="UP000006054"/>
    </source>
</evidence>
<evidence type="ECO:0000259" key="5">
    <source>
        <dbReference type="Pfam" id="PF04542"/>
    </source>
</evidence>
<evidence type="ECO:0000313" key="7">
    <source>
        <dbReference type="EMBL" id="AFM04474.1"/>
    </source>
</evidence>
<dbReference type="RefSeq" id="WP_014797921.1">
    <property type="nucleotide sequence ID" value="NC_018018.1"/>
</dbReference>
<comment type="similarity">
    <text evidence="1">Belongs to the sigma-70 factor family. ECF subfamily.</text>
</comment>
<dbReference type="AlphaFoldDB" id="I4AKI9"/>
<dbReference type="InterPro" id="IPR036388">
    <property type="entry name" value="WH-like_DNA-bd_sf"/>
</dbReference>
<feature type="domain" description="RNA polymerase sigma-70 region 2" evidence="5">
    <location>
        <begin position="15"/>
        <end position="81"/>
    </location>
</feature>
<dbReference type="InterPro" id="IPR039425">
    <property type="entry name" value="RNA_pol_sigma-70-like"/>
</dbReference>
<dbReference type="OrthoDB" id="1524077at2"/>
<accession>I4AKI9</accession>
<dbReference type="Gene3D" id="1.10.10.10">
    <property type="entry name" value="Winged helix-like DNA-binding domain superfamily/Winged helix DNA-binding domain"/>
    <property type="match status" value="1"/>
</dbReference>
<organism evidence="7 8">
    <name type="scientific">Bernardetia litoralis (strain ATCC 23117 / DSM 6794 / NBRC 15988 / NCIMB 1366 / Fx l1 / Sio-4)</name>
    <name type="common">Flexibacter litoralis</name>
    <dbReference type="NCBI Taxonomy" id="880071"/>
    <lineage>
        <taxon>Bacteria</taxon>
        <taxon>Pseudomonadati</taxon>
        <taxon>Bacteroidota</taxon>
        <taxon>Cytophagia</taxon>
        <taxon>Cytophagales</taxon>
        <taxon>Bernardetiaceae</taxon>
        <taxon>Bernardetia</taxon>
    </lineage>
</organism>
<keyword evidence="8" id="KW-1185">Reference proteome</keyword>
<dbReference type="PATRIC" id="fig|880071.3.peg.2080"/>
<dbReference type="InterPro" id="IPR013324">
    <property type="entry name" value="RNA_pol_sigma_r3/r4-like"/>
</dbReference>
<sequence length="185" mass="21566">MSDVKNVEIDDIEQLFKLHYTTMCKIVYRMVKDETIAEDIVQDVFFNFWKKREKLTITTSLAAYLKRSATNAGIDYLRKKRPTSDNALDIDEPIYQYLAVDSKESDENIRTEELSNHIEAALELLPPRCKEVFMLNRFEEMSYKEVAETLGISIKTVENQIGKALKIMRIALKDYLPLLAAWLLY</sequence>
<dbReference type="STRING" id="880071.Fleli_2091"/>
<dbReference type="PANTHER" id="PTHR43133:SF46">
    <property type="entry name" value="RNA POLYMERASE SIGMA-70 FACTOR ECF SUBFAMILY"/>
    <property type="match status" value="1"/>
</dbReference>
<gene>
    <name evidence="7" type="ordered locus">Fleli_2091</name>
</gene>
<dbReference type="Pfam" id="PF04542">
    <property type="entry name" value="Sigma70_r2"/>
    <property type="match status" value="1"/>
</dbReference>
<dbReference type="InterPro" id="IPR014284">
    <property type="entry name" value="RNA_pol_sigma-70_dom"/>
</dbReference>
<dbReference type="GO" id="GO:0016987">
    <property type="term" value="F:sigma factor activity"/>
    <property type="evidence" value="ECO:0007669"/>
    <property type="project" value="UniProtKB-KW"/>
</dbReference>
<dbReference type="CDD" id="cd06171">
    <property type="entry name" value="Sigma70_r4"/>
    <property type="match status" value="1"/>
</dbReference>
<dbReference type="InterPro" id="IPR014327">
    <property type="entry name" value="RNA_pol_sigma70_bacteroid"/>
</dbReference>